<organism evidence="16 17">
    <name type="scientific">Tegillarca granosa</name>
    <name type="common">Malaysian cockle</name>
    <name type="synonym">Anadara granosa</name>
    <dbReference type="NCBI Taxonomy" id="220873"/>
    <lineage>
        <taxon>Eukaryota</taxon>
        <taxon>Metazoa</taxon>
        <taxon>Spiralia</taxon>
        <taxon>Lophotrochozoa</taxon>
        <taxon>Mollusca</taxon>
        <taxon>Bivalvia</taxon>
        <taxon>Autobranchia</taxon>
        <taxon>Pteriomorphia</taxon>
        <taxon>Arcoida</taxon>
        <taxon>Arcoidea</taxon>
        <taxon>Arcidae</taxon>
        <taxon>Tegillarca</taxon>
    </lineage>
</organism>
<keyword evidence="6 15" id="KW-0812">Transmembrane</keyword>
<keyword evidence="9 15" id="KW-0472">Membrane</keyword>
<evidence type="ECO:0000256" key="15">
    <source>
        <dbReference type="SAM" id="Phobius"/>
    </source>
</evidence>
<proteinExistence type="predicted"/>
<evidence type="ECO:0000256" key="7">
    <source>
        <dbReference type="ARBA" id="ARBA00022824"/>
    </source>
</evidence>
<feature type="transmembrane region" description="Helical" evidence="15">
    <location>
        <begin position="28"/>
        <end position="45"/>
    </location>
</feature>
<reference evidence="16 17" key="1">
    <citation type="submission" date="2022-12" db="EMBL/GenBank/DDBJ databases">
        <title>Chromosome-level genome of Tegillarca granosa.</title>
        <authorList>
            <person name="Kim J."/>
        </authorList>
    </citation>
    <scope>NUCLEOTIDE SEQUENCE [LARGE SCALE GENOMIC DNA]</scope>
    <source>
        <strain evidence="16">Teg-2019</strain>
        <tissue evidence="16">Adductor muscle</tissue>
    </source>
</reference>
<keyword evidence="17" id="KW-1185">Reference proteome</keyword>
<name>A0ABQ9FCL4_TEGGR</name>
<feature type="region of interest" description="Disordered" evidence="14">
    <location>
        <begin position="193"/>
        <end position="214"/>
    </location>
</feature>
<keyword evidence="13" id="KW-0175">Coiled coil</keyword>
<evidence type="ECO:0000313" key="16">
    <source>
        <dbReference type="EMBL" id="KAJ8315065.1"/>
    </source>
</evidence>
<feature type="compositionally biased region" description="Polar residues" evidence="14">
    <location>
        <begin position="193"/>
        <end position="202"/>
    </location>
</feature>
<dbReference type="Proteomes" id="UP001217089">
    <property type="component" value="Unassembled WGS sequence"/>
</dbReference>
<evidence type="ECO:0000256" key="12">
    <source>
        <dbReference type="ARBA" id="ARBA00031129"/>
    </source>
</evidence>
<keyword evidence="11" id="KW-0539">Nucleus</keyword>
<dbReference type="InterPro" id="IPR019130">
    <property type="entry name" value="Macoilin"/>
</dbReference>
<dbReference type="EMBL" id="JARBDR010000337">
    <property type="protein sequence ID" value="KAJ8315065.1"/>
    <property type="molecule type" value="Genomic_DNA"/>
</dbReference>
<comment type="function">
    <text evidence="1">Plays a role in the regulation of neuronal activity.</text>
</comment>
<dbReference type="PANTHER" id="PTHR47464">
    <property type="entry name" value="MACOILIN"/>
    <property type="match status" value="1"/>
</dbReference>
<evidence type="ECO:0000256" key="10">
    <source>
        <dbReference type="ARBA" id="ARBA00023180"/>
    </source>
</evidence>
<protein>
    <recommendedName>
        <fullName evidence="4">Macoilin</fullName>
    </recommendedName>
    <alternativeName>
        <fullName evidence="12">Transmembrane protein 57</fullName>
    </alternativeName>
</protein>
<evidence type="ECO:0000256" key="8">
    <source>
        <dbReference type="ARBA" id="ARBA00022989"/>
    </source>
</evidence>
<accession>A0ABQ9FCL4</accession>
<keyword evidence="10" id="KW-0325">Glycoprotein</keyword>
<evidence type="ECO:0000256" key="4">
    <source>
        <dbReference type="ARBA" id="ARBA00021882"/>
    </source>
</evidence>
<keyword evidence="7" id="KW-0256">Endoplasmic reticulum</keyword>
<evidence type="ECO:0000256" key="1">
    <source>
        <dbReference type="ARBA" id="ARBA00003440"/>
    </source>
</evidence>
<sequence length="529" mass="61061">MYKNMKRRNAECGKLRRPPKRSKITEGFYGRPSLYFLYALLSLQMSYATSLYPFSGCFLLQVLMYGFNMYGIQRKQKDVQKDNDFYLNLIQKALPTELQNQYIEKQKALPSKSEEEVISNNLNGFLGRKLCSKQEEEKELKKSSSKVTDNDNEDDELEYIEQLPPKSPPTDVNSFDESADNFINDQQAKSFKTNGVSVNKTQSKLNSNKENSNKKGKIYSKEVIYSNNKDEVINRQDNLYTFRLETDIKKLKTDLQSSRNCEQELRSQITSLTTGDKSMKSELYQLQQDNESLQNKLHNLVTSRQQDKQNMLLLEKKVNEERKLRTQVELQLTNERKAKKAEDAAAARAVAIAAAARGECTESCKARQRNIENDIKQLHRDLHIREEQFRQLELENQSLRQYKDQQSETEVLMSALSAMQDKNTHLENNLSAETKIKLDLFSALGEHKRQIEILRGIIVEREREMAELRSKVTEAMALNMMPATSIVNGNDTDLQVSSPLYSNKYGKQEMIIKSNLNPHASDYTPKTTM</sequence>
<evidence type="ECO:0000256" key="9">
    <source>
        <dbReference type="ARBA" id="ARBA00023136"/>
    </source>
</evidence>
<dbReference type="Pfam" id="PF09726">
    <property type="entry name" value="Macoilin"/>
    <property type="match status" value="1"/>
</dbReference>
<evidence type="ECO:0000256" key="3">
    <source>
        <dbReference type="ARBA" id="ARBA00004269"/>
    </source>
</evidence>
<keyword evidence="8 15" id="KW-1133">Transmembrane helix</keyword>
<comment type="caution">
    <text evidence="16">The sequence shown here is derived from an EMBL/GenBank/DDBJ whole genome shotgun (WGS) entry which is preliminary data.</text>
</comment>
<keyword evidence="5" id="KW-0597">Phosphoprotein</keyword>
<comment type="subcellular location">
    <subcellularLocation>
        <location evidence="2">Nucleus membrane</location>
        <topology evidence="2">Multi-pass membrane protein</topology>
    </subcellularLocation>
    <subcellularLocation>
        <location evidence="3">Rough endoplasmic reticulum membrane</location>
        <topology evidence="3">Multi-pass membrane protein</topology>
    </subcellularLocation>
</comment>
<feature type="coiled-coil region" evidence="13">
    <location>
        <begin position="276"/>
        <end position="303"/>
    </location>
</feature>
<evidence type="ECO:0000256" key="6">
    <source>
        <dbReference type="ARBA" id="ARBA00022692"/>
    </source>
</evidence>
<evidence type="ECO:0000256" key="5">
    <source>
        <dbReference type="ARBA" id="ARBA00022553"/>
    </source>
</evidence>
<evidence type="ECO:0000313" key="17">
    <source>
        <dbReference type="Proteomes" id="UP001217089"/>
    </source>
</evidence>
<evidence type="ECO:0000256" key="11">
    <source>
        <dbReference type="ARBA" id="ARBA00023242"/>
    </source>
</evidence>
<feature type="coiled-coil region" evidence="13">
    <location>
        <begin position="375"/>
        <end position="405"/>
    </location>
</feature>
<gene>
    <name evidence="16" type="ORF">KUTeg_007215</name>
</gene>
<evidence type="ECO:0000256" key="14">
    <source>
        <dbReference type="SAM" id="MobiDB-lite"/>
    </source>
</evidence>
<dbReference type="PANTHER" id="PTHR47464:SF2">
    <property type="entry name" value="MACOILIN"/>
    <property type="match status" value="1"/>
</dbReference>
<evidence type="ECO:0000256" key="13">
    <source>
        <dbReference type="SAM" id="Coils"/>
    </source>
</evidence>
<evidence type="ECO:0000256" key="2">
    <source>
        <dbReference type="ARBA" id="ARBA00004232"/>
    </source>
</evidence>